<evidence type="ECO:0000313" key="11">
    <source>
        <dbReference type="RefSeq" id="XP_029651141.1"/>
    </source>
</evidence>
<keyword evidence="8" id="KW-0539">Nucleus</keyword>
<keyword evidence="7" id="KW-0819">tRNA processing</keyword>
<evidence type="ECO:0000256" key="4">
    <source>
        <dbReference type="ARBA" id="ARBA00009567"/>
    </source>
</evidence>
<evidence type="ECO:0000256" key="9">
    <source>
        <dbReference type="SAM" id="MobiDB-lite"/>
    </source>
</evidence>
<dbReference type="Proteomes" id="UP000515154">
    <property type="component" value="Linkage group LG25"/>
</dbReference>
<evidence type="ECO:0000256" key="1">
    <source>
        <dbReference type="ARBA" id="ARBA00004123"/>
    </source>
</evidence>
<dbReference type="RefSeq" id="XP_029651141.1">
    <property type="nucleotide sequence ID" value="XM_029795281.2"/>
</dbReference>
<dbReference type="PANTHER" id="PTHR15641:SF1">
    <property type="entry name" value="ELONGATOR COMPLEX PROTEIN 5"/>
    <property type="match status" value="1"/>
</dbReference>
<keyword evidence="6" id="KW-0963">Cytoplasm</keyword>
<dbReference type="AlphaFoldDB" id="A0A6P7TQA5"/>
<sequence>MLENLLRGSEQSKVVLIQDTVKQSGYPLTACFLKFLSTRYEQVHVLLLDPSAECLRNIVPEENISRCIYHNLYSDPLNWLGNADVTVTSTDFIDFLRRRVTSSVHNVAVVICSLTSLIIHRSPAYTCQFLEKLGNRHSSPFPDVSIGQVVSLVHQDLHNEYTLKQLRYVSSSVISLLEDSSVNHLTNCNVVHRRLSGKIFKSKEQYQLLNSFELKAVKELQTTNLRPNDRPQVDPTANLTFKLNLSDTEKVARSQQVLPHIQIQNRQQELQSSTMSGQGQIFYEPDDADDFDDEDPDDDLDI</sequence>
<dbReference type="GO" id="GO:0002098">
    <property type="term" value="P:tRNA wobble uridine modification"/>
    <property type="evidence" value="ECO:0007669"/>
    <property type="project" value="InterPro"/>
</dbReference>
<comment type="subcellular location">
    <subcellularLocation>
        <location evidence="2">Cytoplasm</location>
    </subcellularLocation>
    <subcellularLocation>
        <location evidence="1">Nucleus</location>
    </subcellularLocation>
</comment>
<dbReference type="InterPro" id="IPR019519">
    <property type="entry name" value="Elp5"/>
</dbReference>
<gene>
    <name evidence="11" type="primary">LOC115224392</name>
</gene>
<comment type="similarity">
    <text evidence="4">Belongs to the ELP5 family.</text>
</comment>
<evidence type="ECO:0000256" key="7">
    <source>
        <dbReference type="ARBA" id="ARBA00022694"/>
    </source>
</evidence>
<organism evidence="10 11">
    <name type="scientific">Octopus sinensis</name>
    <name type="common">East Asian common octopus</name>
    <dbReference type="NCBI Taxonomy" id="2607531"/>
    <lineage>
        <taxon>Eukaryota</taxon>
        <taxon>Metazoa</taxon>
        <taxon>Spiralia</taxon>
        <taxon>Lophotrochozoa</taxon>
        <taxon>Mollusca</taxon>
        <taxon>Cephalopoda</taxon>
        <taxon>Coleoidea</taxon>
        <taxon>Octopodiformes</taxon>
        <taxon>Octopoda</taxon>
        <taxon>Incirrata</taxon>
        <taxon>Octopodidae</taxon>
        <taxon>Octopus</taxon>
    </lineage>
</organism>
<evidence type="ECO:0000313" key="10">
    <source>
        <dbReference type="Proteomes" id="UP000515154"/>
    </source>
</evidence>
<feature type="compositionally biased region" description="Acidic residues" evidence="9">
    <location>
        <begin position="284"/>
        <end position="302"/>
    </location>
</feature>
<dbReference type="GO" id="GO:0033588">
    <property type="term" value="C:elongator holoenzyme complex"/>
    <property type="evidence" value="ECO:0007669"/>
    <property type="project" value="InterPro"/>
</dbReference>
<dbReference type="GO" id="GO:0005634">
    <property type="term" value="C:nucleus"/>
    <property type="evidence" value="ECO:0007669"/>
    <property type="project" value="UniProtKB-SubCell"/>
</dbReference>
<evidence type="ECO:0000256" key="3">
    <source>
        <dbReference type="ARBA" id="ARBA00005043"/>
    </source>
</evidence>
<dbReference type="Pfam" id="PF10483">
    <property type="entry name" value="Elong_Iki1"/>
    <property type="match status" value="2"/>
</dbReference>
<evidence type="ECO:0000256" key="5">
    <source>
        <dbReference type="ARBA" id="ARBA00020264"/>
    </source>
</evidence>
<evidence type="ECO:0000256" key="2">
    <source>
        <dbReference type="ARBA" id="ARBA00004496"/>
    </source>
</evidence>
<dbReference type="GO" id="GO:0000049">
    <property type="term" value="F:tRNA binding"/>
    <property type="evidence" value="ECO:0007669"/>
    <property type="project" value="TreeGrafter"/>
</dbReference>
<keyword evidence="10" id="KW-1185">Reference proteome</keyword>
<feature type="region of interest" description="Disordered" evidence="9">
    <location>
        <begin position="268"/>
        <end position="302"/>
    </location>
</feature>
<evidence type="ECO:0000256" key="6">
    <source>
        <dbReference type="ARBA" id="ARBA00022490"/>
    </source>
</evidence>
<dbReference type="GO" id="GO:0005829">
    <property type="term" value="C:cytosol"/>
    <property type="evidence" value="ECO:0007669"/>
    <property type="project" value="TreeGrafter"/>
</dbReference>
<proteinExistence type="inferred from homology"/>
<feature type="compositionally biased region" description="Polar residues" evidence="9">
    <location>
        <begin position="268"/>
        <end position="279"/>
    </location>
</feature>
<dbReference type="PANTHER" id="PTHR15641">
    <property type="entry name" value="ELONGATOR COMPLEX PROTEIN 5"/>
    <property type="match status" value="1"/>
</dbReference>
<dbReference type="CDD" id="cd19496">
    <property type="entry name" value="Elp5"/>
    <property type="match status" value="1"/>
</dbReference>
<name>A0A6P7TQA5_9MOLL</name>
<dbReference type="KEGG" id="osn:115224392"/>
<dbReference type="UniPathway" id="UPA00988"/>
<reference evidence="11" key="1">
    <citation type="submission" date="2025-08" db="UniProtKB">
        <authorList>
            <consortium name="RefSeq"/>
        </authorList>
    </citation>
    <scope>IDENTIFICATION</scope>
</reference>
<evidence type="ECO:0000256" key="8">
    <source>
        <dbReference type="ARBA" id="ARBA00023242"/>
    </source>
</evidence>
<dbReference type="Gene3D" id="3.40.50.300">
    <property type="entry name" value="P-loop containing nucleotide triphosphate hydrolases"/>
    <property type="match status" value="1"/>
</dbReference>
<protein>
    <recommendedName>
        <fullName evidence="5">Elongator complex protein 5</fullName>
    </recommendedName>
</protein>
<comment type="pathway">
    <text evidence="3">tRNA modification; 5-methoxycarbonylmethyl-2-thiouridine-tRNA biosynthesis.</text>
</comment>
<accession>A0A6P7TQA5</accession>
<dbReference type="InterPro" id="IPR027417">
    <property type="entry name" value="P-loop_NTPase"/>
</dbReference>